<feature type="region of interest" description="Disordered" evidence="8">
    <location>
        <begin position="51"/>
        <end position="78"/>
    </location>
</feature>
<comment type="caution">
    <text evidence="10">The sequence shown here is derived from an EMBL/GenBank/DDBJ whole genome shotgun (WGS) entry which is preliminary data.</text>
</comment>
<accession>A0A0G1HX84</accession>
<proteinExistence type="predicted"/>
<keyword evidence="6" id="KW-0811">Translocation</keyword>
<dbReference type="Proteomes" id="UP000034006">
    <property type="component" value="Unassembled WGS sequence"/>
</dbReference>
<organism evidence="10 11">
    <name type="scientific">Candidatus Collierbacteria bacterium GW2011_GWB2_44_22</name>
    <dbReference type="NCBI Taxonomy" id="1618387"/>
    <lineage>
        <taxon>Bacteria</taxon>
        <taxon>Candidatus Collieribacteriota</taxon>
    </lineage>
</organism>
<dbReference type="InterPro" id="IPR003369">
    <property type="entry name" value="TatA/B/E"/>
</dbReference>
<keyword evidence="3 9" id="KW-0812">Transmembrane</keyword>
<evidence type="ECO:0000313" key="10">
    <source>
        <dbReference type="EMBL" id="KKT51726.1"/>
    </source>
</evidence>
<evidence type="ECO:0000256" key="2">
    <source>
        <dbReference type="ARBA" id="ARBA00022448"/>
    </source>
</evidence>
<dbReference type="AlphaFoldDB" id="A0A0G1HX84"/>
<evidence type="ECO:0000256" key="1">
    <source>
        <dbReference type="ARBA" id="ARBA00004167"/>
    </source>
</evidence>
<keyword evidence="5 9" id="KW-1133">Transmembrane helix</keyword>
<dbReference type="Pfam" id="PF02416">
    <property type="entry name" value="TatA_B_E"/>
    <property type="match status" value="1"/>
</dbReference>
<protein>
    <submittedName>
        <fullName evidence="10">Sec-independent protein translocase protein TatA</fullName>
    </submittedName>
</protein>
<dbReference type="PANTHER" id="PTHR42982:SF1">
    <property type="entry name" value="SEC-INDEPENDENT PROTEIN TRANSLOCASE PROTEIN TATA"/>
    <property type="match status" value="1"/>
</dbReference>
<gene>
    <name evidence="10" type="ORF">UW44_C0008G0048</name>
</gene>
<comment type="subcellular location">
    <subcellularLocation>
        <location evidence="1">Membrane</location>
        <topology evidence="1">Single-pass membrane protein</topology>
    </subcellularLocation>
</comment>
<evidence type="ECO:0000256" key="5">
    <source>
        <dbReference type="ARBA" id="ARBA00022989"/>
    </source>
</evidence>
<dbReference type="GO" id="GO:0015031">
    <property type="term" value="P:protein transport"/>
    <property type="evidence" value="ECO:0007669"/>
    <property type="project" value="UniProtKB-KW"/>
</dbReference>
<dbReference type="EMBL" id="LCIH01000008">
    <property type="protein sequence ID" value="KKT51726.1"/>
    <property type="molecule type" value="Genomic_DNA"/>
</dbReference>
<dbReference type="Gene3D" id="1.20.5.3310">
    <property type="match status" value="1"/>
</dbReference>
<evidence type="ECO:0000256" key="9">
    <source>
        <dbReference type="SAM" id="Phobius"/>
    </source>
</evidence>
<evidence type="ECO:0000256" key="7">
    <source>
        <dbReference type="ARBA" id="ARBA00023136"/>
    </source>
</evidence>
<evidence type="ECO:0000256" key="4">
    <source>
        <dbReference type="ARBA" id="ARBA00022927"/>
    </source>
</evidence>
<feature type="compositionally biased region" description="Basic and acidic residues" evidence="8">
    <location>
        <begin position="51"/>
        <end position="72"/>
    </location>
</feature>
<name>A0A0G1HX84_9BACT</name>
<keyword evidence="4" id="KW-0653">Protein transport</keyword>
<dbReference type="STRING" id="1618387.UW44_C0008G0048"/>
<evidence type="ECO:0000256" key="3">
    <source>
        <dbReference type="ARBA" id="ARBA00022692"/>
    </source>
</evidence>
<evidence type="ECO:0000256" key="8">
    <source>
        <dbReference type="SAM" id="MobiDB-lite"/>
    </source>
</evidence>
<evidence type="ECO:0000256" key="6">
    <source>
        <dbReference type="ARBA" id="ARBA00023010"/>
    </source>
</evidence>
<dbReference type="PANTHER" id="PTHR42982">
    <property type="entry name" value="SEC-INDEPENDENT PROTEIN TRANSLOCASE PROTEIN TATA"/>
    <property type="match status" value="1"/>
</dbReference>
<dbReference type="GO" id="GO:0016020">
    <property type="term" value="C:membrane"/>
    <property type="evidence" value="ECO:0007669"/>
    <property type="project" value="UniProtKB-ARBA"/>
</dbReference>
<evidence type="ECO:0000313" key="11">
    <source>
        <dbReference type="Proteomes" id="UP000034006"/>
    </source>
</evidence>
<feature type="transmembrane region" description="Helical" evidence="9">
    <location>
        <begin position="6"/>
        <end position="23"/>
    </location>
</feature>
<reference evidence="10 11" key="1">
    <citation type="journal article" date="2015" name="Nature">
        <title>rRNA introns, odd ribosomes, and small enigmatic genomes across a large radiation of phyla.</title>
        <authorList>
            <person name="Brown C.T."/>
            <person name="Hug L.A."/>
            <person name="Thomas B.C."/>
            <person name="Sharon I."/>
            <person name="Castelle C.J."/>
            <person name="Singh A."/>
            <person name="Wilkins M.J."/>
            <person name="Williams K.H."/>
            <person name="Banfield J.F."/>
        </authorList>
    </citation>
    <scope>NUCLEOTIDE SEQUENCE [LARGE SCALE GENOMIC DNA]</scope>
</reference>
<sequence length="78" mass="8381">MFSNIGSGEVVVVVLVILFLFGGKKLPELARGLGESSKELKKVKTEIHHALSDIKNDDDQEDKASPEEKTKGGETGNA</sequence>
<keyword evidence="7 9" id="KW-0472">Membrane</keyword>
<keyword evidence="2" id="KW-0813">Transport</keyword>